<name>A0A845DA92_9BACT</name>
<evidence type="ECO:0000313" key="3">
    <source>
        <dbReference type="Proteomes" id="UP000449092"/>
    </source>
</evidence>
<keyword evidence="1" id="KW-0472">Membrane</keyword>
<reference evidence="2 3" key="1">
    <citation type="submission" date="2019-09" db="EMBL/GenBank/DDBJ databases">
        <title>Characterisation of the sponge microbiome using genome-centric metagenomics.</title>
        <authorList>
            <person name="Engelberts J.P."/>
            <person name="Robbins S.J."/>
            <person name="De Goeij J.M."/>
            <person name="Aranda M."/>
            <person name="Bell S.C."/>
            <person name="Webster N.S."/>
        </authorList>
    </citation>
    <scope>NUCLEOTIDE SEQUENCE [LARGE SCALE GENOMIC DNA]</scope>
    <source>
        <strain evidence="2">SB0662_bin_43</strain>
    </source>
</reference>
<sequence length="313" mass="36486">METEFFYKKKRNSIVKSIVSTLVSFITHRRWRRYAKAVLRFLINVPLRIYIGVIAVCLFVGGVCYVLFFSGYFSIQTIVVESNTEYIRGAVEEYFEEENQKTLFGFVPRTTIFSSFGGVEKKIRKENPIIHTMDISFELPNTMYVKVISREHEGIWCSTYGAERCFFYSKDGVIFEEAPNTTRGFLLRFVRDARENEFELGDTVLTEQERQEVDLLYKALGSISEQPAYISIQDVQEIRAGFFGGWEAYFSRKEPLVAQVENIEHVLNKIQRRKNELGYIDARFGNRLFHWYKTTPVPQNPVPADASQPEEEE</sequence>
<keyword evidence="1" id="KW-1133">Transmembrane helix</keyword>
<organism evidence="2 3">
    <name type="scientific">Candidatus Spechtbacteria bacterium SB0662_bin_43</name>
    <dbReference type="NCBI Taxonomy" id="2604897"/>
    <lineage>
        <taxon>Bacteria</taxon>
        <taxon>Candidatus Spechtiibacteriota</taxon>
    </lineage>
</organism>
<accession>A0A845DA92</accession>
<keyword evidence="1" id="KW-0812">Transmembrane</keyword>
<dbReference type="EMBL" id="VXOY01000005">
    <property type="protein sequence ID" value="MYE37958.1"/>
    <property type="molecule type" value="Genomic_DNA"/>
</dbReference>
<proteinExistence type="predicted"/>
<gene>
    <name evidence="2" type="ORF">F4X82_00345</name>
</gene>
<evidence type="ECO:0000313" key="2">
    <source>
        <dbReference type="EMBL" id="MYE37958.1"/>
    </source>
</evidence>
<dbReference type="Proteomes" id="UP000449092">
    <property type="component" value="Unassembled WGS sequence"/>
</dbReference>
<feature type="transmembrane region" description="Helical" evidence="1">
    <location>
        <begin position="49"/>
        <end position="73"/>
    </location>
</feature>
<dbReference type="AlphaFoldDB" id="A0A845DA92"/>
<evidence type="ECO:0000256" key="1">
    <source>
        <dbReference type="SAM" id="Phobius"/>
    </source>
</evidence>
<protein>
    <recommendedName>
        <fullName evidence="4">FtsQ-type POTRA domain-containing protein</fullName>
    </recommendedName>
</protein>
<comment type="caution">
    <text evidence="2">The sequence shown here is derived from an EMBL/GenBank/DDBJ whole genome shotgun (WGS) entry which is preliminary data.</text>
</comment>
<evidence type="ECO:0008006" key="4">
    <source>
        <dbReference type="Google" id="ProtNLM"/>
    </source>
</evidence>